<accession>A0ABV3S5A5</accession>
<dbReference type="RefSeq" id="WP_367975284.1">
    <property type="nucleotide sequence ID" value="NZ_JBFPEQ010000001.1"/>
</dbReference>
<keyword evidence="1" id="KW-0812">Transmembrane</keyword>
<dbReference type="Proteomes" id="UP001556617">
    <property type="component" value="Unassembled WGS sequence"/>
</dbReference>
<evidence type="ECO:0000256" key="1">
    <source>
        <dbReference type="SAM" id="Phobius"/>
    </source>
</evidence>
<keyword evidence="1" id="KW-0472">Membrane</keyword>
<organism evidence="2 3">
    <name type="scientific">Leuconostoc aquikimchii</name>
    <dbReference type="NCBI Taxonomy" id="3236804"/>
    <lineage>
        <taxon>Bacteria</taxon>
        <taxon>Bacillati</taxon>
        <taxon>Bacillota</taxon>
        <taxon>Bacilli</taxon>
        <taxon>Lactobacillales</taxon>
        <taxon>Lactobacillaceae</taxon>
        <taxon>Leuconostoc</taxon>
    </lineage>
</organism>
<sequence>MTMKKNITLVLVLYIVILGTIINNIFSEMSLTAYFFYAILAIGSATMLAVYLEKKK</sequence>
<comment type="caution">
    <text evidence="2">The sequence shown here is derived from an EMBL/GenBank/DDBJ whole genome shotgun (WGS) entry which is preliminary data.</text>
</comment>
<protein>
    <submittedName>
        <fullName evidence="2">Uncharacterized protein</fullName>
    </submittedName>
</protein>
<evidence type="ECO:0000313" key="2">
    <source>
        <dbReference type="EMBL" id="MEX0381511.1"/>
    </source>
</evidence>
<feature type="transmembrane region" description="Helical" evidence="1">
    <location>
        <begin position="32"/>
        <end position="52"/>
    </location>
</feature>
<evidence type="ECO:0000313" key="3">
    <source>
        <dbReference type="Proteomes" id="UP001556617"/>
    </source>
</evidence>
<keyword evidence="1" id="KW-1133">Transmembrane helix</keyword>
<proteinExistence type="predicted"/>
<name>A0ABV3S5A5_9LACO</name>
<feature type="transmembrane region" description="Helical" evidence="1">
    <location>
        <begin position="7"/>
        <end position="26"/>
    </location>
</feature>
<reference evidence="2 3" key="1">
    <citation type="submission" date="2024-07" db="EMBL/GenBank/DDBJ databases">
        <authorList>
            <person name="Yun M."/>
        </authorList>
    </citation>
    <scope>NUCLEOTIDE SEQUENCE [LARGE SCALE GENOMIC DNA]</scope>
    <source>
        <strain evidence="2 3">MS01</strain>
    </source>
</reference>
<gene>
    <name evidence="2" type="ORF">AB3K24_09245</name>
</gene>
<keyword evidence="3" id="KW-1185">Reference proteome</keyword>
<dbReference type="EMBL" id="JBFPER010000001">
    <property type="protein sequence ID" value="MEX0381511.1"/>
    <property type="molecule type" value="Genomic_DNA"/>
</dbReference>